<reference evidence="1 2" key="1">
    <citation type="submission" date="2023-01" db="EMBL/GenBank/DDBJ databases">
        <title>Novel diversity within Roseofilum (Cyanobacteria; Desertifilaceae) from marine benthic mats with descriptions of four novel species.</title>
        <authorList>
            <person name="Wang Y."/>
            <person name="Berthold D.E."/>
            <person name="Hu J."/>
            <person name="Lefler F.W."/>
            <person name="Laughinghouse H.D. IV."/>
        </authorList>
    </citation>
    <scope>NUCLEOTIDE SEQUENCE [LARGE SCALE GENOMIC DNA]</scope>
    <source>
        <strain evidence="1 2">BLCC-M154</strain>
    </source>
</reference>
<proteinExistence type="predicted"/>
<evidence type="ECO:0000313" key="2">
    <source>
        <dbReference type="Proteomes" id="UP001235303"/>
    </source>
</evidence>
<evidence type="ECO:0000313" key="1">
    <source>
        <dbReference type="EMBL" id="MDJ1170494.1"/>
    </source>
</evidence>
<dbReference type="EMBL" id="JAQOSP010000091">
    <property type="protein sequence ID" value="MDJ1170494.1"/>
    <property type="molecule type" value="Genomic_DNA"/>
</dbReference>
<gene>
    <name evidence="1" type="ORF">PMG71_13750</name>
</gene>
<keyword evidence="2" id="KW-1185">Reference proteome</keyword>
<accession>A0ABT7AVR5</accession>
<dbReference type="RefSeq" id="WP_283754252.1">
    <property type="nucleotide sequence ID" value="NZ_JAQOSP010000091.1"/>
</dbReference>
<name>A0ABT7AVR5_9CYAN</name>
<dbReference type="Proteomes" id="UP001235303">
    <property type="component" value="Unassembled WGS sequence"/>
</dbReference>
<comment type="caution">
    <text evidence="1">The sequence shown here is derived from an EMBL/GenBank/DDBJ whole genome shotgun (WGS) entry which is preliminary data.</text>
</comment>
<protein>
    <recommendedName>
        <fullName evidence="3">DUF4178 domain-containing protein</fullName>
    </recommendedName>
</protein>
<sequence length="124" mass="14164">MRQTWIIYKSSDADALGWEERQLLPSGSLTSILAEEWHYSSNGEIPKVGDRVREYMNVSDPGNGVTHGREGEWKVVQVCQFASFDTDERIVVCYCQYQPINGQWQELQRGTAVEALLETSHQKV</sequence>
<organism evidence="1 2">
    <name type="scientific">Roseofilum acuticapitatum BLCC-M154</name>
    <dbReference type="NCBI Taxonomy" id="3022444"/>
    <lineage>
        <taxon>Bacteria</taxon>
        <taxon>Bacillati</taxon>
        <taxon>Cyanobacteriota</taxon>
        <taxon>Cyanophyceae</taxon>
        <taxon>Desertifilales</taxon>
        <taxon>Desertifilaceae</taxon>
        <taxon>Roseofilum</taxon>
        <taxon>Roseofilum acuticapitatum</taxon>
    </lineage>
</organism>
<evidence type="ECO:0008006" key="3">
    <source>
        <dbReference type="Google" id="ProtNLM"/>
    </source>
</evidence>